<evidence type="ECO:0000313" key="1">
    <source>
        <dbReference type="EMBL" id="MPN42457.1"/>
    </source>
</evidence>
<gene>
    <name evidence="1" type="ORF">SDC9_190014</name>
</gene>
<dbReference type="AlphaFoldDB" id="A0A645HU07"/>
<comment type="caution">
    <text evidence="1">The sequence shown here is derived from an EMBL/GenBank/DDBJ whole genome shotgun (WGS) entry which is preliminary data.</text>
</comment>
<protein>
    <submittedName>
        <fullName evidence="1">Uncharacterized protein</fullName>
    </submittedName>
</protein>
<sequence length="200" mass="22074">MHHLVHPGRTFTAGRALAAGLFVVEEGQTLQRLDHANRLVHHNDRARTQHRTALADRVVIHGAIHDHFARHDRSRRATRDDRLQFAPTPHPAAHFEQGRERRTERNFVVARAIDVAGHREQLGAAVVFLAQAEELFAAHAHDERDGGEGLGVVDGGRLAVQAEGRRERRLEAGLALLAFDRFEQGGFFAADVGAVAVVGE</sequence>
<reference evidence="1" key="1">
    <citation type="submission" date="2019-08" db="EMBL/GenBank/DDBJ databases">
        <authorList>
            <person name="Kucharzyk K."/>
            <person name="Murdoch R.W."/>
            <person name="Higgins S."/>
            <person name="Loffler F."/>
        </authorList>
    </citation>
    <scope>NUCLEOTIDE SEQUENCE</scope>
</reference>
<dbReference type="EMBL" id="VSSQ01100202">
    <property type="protein sequence ID" value="MPN42457.1"/>
    <property type="molecule type" value="Genomic_DNA"/>
</dbReference>
<accession>A0A645HU07</accession>
<proteinExistence type="predicted"/>
<organism evidence="1">
    <name type="scientific">bioreactor metagenome</name>
    <dbReference type="NCBI Taxonomy" id="1076179"/>
    <lineage>
        <taxon>unclassified sequences</taxon>
        <taxon>metagenomes</taxon>
        <taxon>ecological metagenomes</taxon>
    </lineage>
</organism>
<name>A0A645HU07_9ZZZZ</name>